<evidence type="ECO:0000313" key="2">
    <source>
        <dbReference type="EMBL" id="OIS99006.1"/>
    </source>
</evidence>
<dbReference type="Pfam" id="PF08387">
    <property type="entry name" value="FBD"/>
    <property type="match status" value="1"/>
</dbReference>
<reference evidence="2" key="1">
    <citation type="submission" date="2016-11" db="EMBL/GenBank/DDBJ databases">
        <title>The genome of Nicotiana attenuata.</title>
        <authorList>
            <person name="Xu S."/>
            <person name="Brockmoeller T."/>
            <person name="Gaquerel E."/>
            <person name="Navarro A."/>
            <person name="Kuhl H."/>
            <person name="Gase K."/>
            <person name="Ling Z."/>
            <person name="Zhou W."/>
            <person name="Kreitzer C."/>
            <person name="Stanke M."/>
            <person name="Tang H."/>
            <person name="Lyons E."/>
            <person name="Pandey P."/>
            <person name="Pandey S.P."/>
            <person name="Timmermann B."/>
            <person name="Baldwin I.T."/>
        </authorList>
    </citation>
    <scope>NUCLEOTIDE SEQUENCE [LARGE SCALE GENOMIC DNA]</scope>
    <source>
        <strain evidence="2">UT</strain>
    </source>
</reference>
<dbReference type="Gramene" id="OIS99006">
    <property type="protein sequence ID" value="OIS99006"/>
    <property type="gene ID" value="A4A49_62643"/>
</dbReference>
<evidence type="ECO:0000259" key="1">
    <source>
        <dbReference type="SMART" id="SM00579"/>
    </source>
</evidence>
<comment type="caution">
    <text evidence="2">The sequence shown here is derived from an EMBL/GenBank/DDBJ whole genome shotgun (WGS) entry which is preliminary data.</text>
</comment>
<evidence type="ECO:0000313" key="3">
    <source>
        <dbReference type="Proteomes" id="UP000187609"/>
    </source>
</evidence>
<organism evidence="2 3">
    <name type="scientific">Nicotiana attenuata</name>
    <name type="common">Coyote tobacco</name>
    <dbReference type="NCBI Taxonomy" id="49451"/>
    <lineage>
        <taxon>Eukaryota</taxon>
        <taxon>Viridiplantae</taxon>
        <taxon>Streptophyta</taxon>
        <taxon>Embryophyta</taxon>
        <taxon>Tracheophyta</taxon>
        <taxon>Spermatophyta</taxon>
        <taxon>Magnoliopsida</taxon>
        <taxon>eudicotyledons</taxon>
        <taxon>Gunneridae</taxon>
        <taxon>Pentapetalae</taxon>
        <taxon>asterids</taxon>
        <taxon>lamiids</taxon>
        <taxon>Solanales</taxon>
        <taxon>Solanaceae</taxon>
        <taxon>Nicotianoideae</taxon>
        <taxon>Nicotianeae</taxon>
        <taxon>Nicotiana</taxon>
    </lineage>
</organism>
<dbReference type="OMA" id="KYTIRIY"/>
<dbReference type="EMBL" id="MJEQ01037190">
    <property type="protein sequence ID" value="OIS99006.1"/>
    <property type="molecule type" value="Genomic_DNA"/>
</dbReference>
<proteinExistence type="predicted"/>
<gene>
    <name evidence="2" type="ORF">A4A49_62643</name>
</gene>
<dbReference type="AlphaFoldDB" id="A0A1J6IMS8"/>
<dbReference type="SMART" id="SM00579">
    <property type="entry name" value="FBD"/>
    <property type="match status" value="1"/>
</dbReference>
<dbReference type="Proteomes" id="UP000187609">
    <property type="component" value="Unassembled WGS sequence"/>
</dbReference>
<feature type="non-terminal residue" evidence="2">
    <location>
        <position position="121"/>
    </location>
</feature>
<keyword evidence="3" id="KW-1185">Reference proteome</keyword>
<dbReference type="InterPro" id="IPR006566">
    <property type="entry name" value="FBD"/>
</dbReference>
<feature type="domain" description="FBD" evidence="1">
    <location>
        <begin position="50"/>
        <end position="121"/>
    </location>
</feature>
<sequence length="121" mass="13648">MSDHIVLSYVFRNWSHLQTLDITNQADKIRDSKAVLPQEHWFWESKELVDCLTHHLRLVRISGFTGKEREIRLVINIIKNASVLQKLEIQCSDGCLTLGAAATLGLLSVPRASVNVSIVLN</sequence>
<accession>A0A1J6IMS8</accession>
<name>A0A1J6IMS8_NICAT</name>
<protein>
    <recommendedName>
        <fullName evidence="1">FBD domain-containing protein</fullName>
    </recommendedName>
</protein>